<evidence type="ECO:0008006" key="4">
    <source>
        <dbReference type="Google" id="ProtNLM"/>
    </source>
</evidence>
<organism evidence="2 3">
    <name type="scientific">Silicimonas algicola</name>
    <dbReference type="NCBI Taxonomy" id="1826607"/>
    <lineage>
        <taxon>Bacteria</taxon>
        <taxon>Pseudomonadati</taxon>
        <taxon>Pseudomonadota</taxon>
        <taxon>Alphaproteobacteria</taxon>
        <taxon>Rhodobacterales</taxon>
        <taxon>Paracoccaceae</taxon>
    </lineage>
</organism>
<dbReference type="AlphaFoldDB" id="A0A316GD90"/>
<reference evidence="2 3" key="1">
    <citation type="submission" date="2018-05" db="EMBL/GenBank/DDBJ databases">
        <title>Genomic Encyclopedia of Type Strains, Phase IV (KMG-IV): sequencing the most valuable type-strain genomes for metagenomic binning, comparative biology and taxonomic classification.</title>
        <authorList>
            <person name="Goeker M."/>
        </authorList>
    </citation>
    <scope>NUCLEOTIDE SEQUENCE [LARGE SCALE GENOMIC DNA]</scope>
    <source>
        <strain evidence="2 3">DSM 103371</strain>
    </source>
</reference>
<dbReference type="SUPFAM" id="SSF56935">
    <property type="entry name" value="Porins"/>
    <property type="match status" value="1"/>
</dbReference>
<dbReference type="OrthoDB" id="7756354at2"/>
<comment type="caution">
    <text evidence="2">The sequence shown here is derived from an EMBL/GenBank/DDBJ whole genome shotgun (WGS) entry which is preliminary data.</text>
</comment>
<sequence length="461" mass="49633">MAYLRTGLSLTATLTLSVTALAAPAFAQEGPARLGVLSFSQGLELTDNAILAVSPTGDSLISTTRLGLDMGTETRTESLRFNIGTELIGDIFGETEDDFEFGNYSAGLNYRREGASSLFALTGTYRERQLDDEVLDPTSAFFGIDLGPDVLIIDSGTVTATGLGARLQTGIGGPFELDLKAEYADRDYEDVVDADLVDNTRATFDALARLRPNQALTYRLRAGYDLLEEDDLTSTETTTTYIGAGVEGATAGGLSFFGDLLYDRAEIDTGTTSVRDGIGLDLGLTQERNNGTFGLAVASRIDDEGRRTSAIASRAMELPTGALSFSLGVVDEESDDSLRVAGGVNYLRATPRGGLTVALSQDITASDGDVFRDTRLEVGFVEEINMISAFEARLGYVMSDELSGSDDDKETVATLTYRRDLTEDWQMRAGYERTILSTEGGTDRTQNSIFLNVERDFAFGF</sequence>
<name>A0A316GD90_9RHOB</name>
<dbReference type="EMBL" id="QGGV01000001">
    <property type="protein sequence ID" value="PWK58874.1"/>
    <property type="molecule type" value="Genomic_DNA"/>
</dbReference>
<protein>
    <recommendedName>
        <fullName evidence="4">Beta-barrel porin 2</fullName>
    </recommendedName>
</protein>
<dbReference type="KEGG" id="salo:EF888_04895"/>
<keyword evidence="1" id="KW-0732">Signal</keyword>
<keyword evidence="3" id="KW-1185">Reference proteome</keyword>
<gene>
    <name evidence="2" type="ORF">C8D95_101691</name>
</gene>
<accession>A0A316GD90</accession>
<feature type="chain" id="PRO_5016326031" description="Beta-barrel porin 2" evidence="1">
    <location>
        <begin position="28"/>
        <end position="461"/>
    </location>
</feature>
<feature type="signal peptide" evidence="1">
    <location>
        <begin position="1"/>
        <end position="27"/>
    </location>
</feature>
<evidence type="ECO:0000313" key="2">
    <source>
        <dbReference type="EMBL" id="PWK58874.1"/>
    </source>
</evidence>
<dbReference type="Proteomes" id="UP000245390">
    <property type="component" value="Unassembled WGS sequence"/>
</dbReference>
<dbReference type="RefSeq" id="WP_109757715.1">
    <property type="nucleotide sequence ID" value="NZ_CP034588.1"/>
</dbReference>
<evidence type="ECO:0000256" key="1">
    <source>
        <dbReference type="SAM" id="SignalP"/>
    </source>
</evidence>
<evidence type="ECO:0000313" key="3">
    <source>
        <dbReference type="Proteomes" id="UP000245390"/>
    </source>
</evidence>
<proteinExistence type="predicted"/>